<dbReference type="AlphaFoldDB" id="A0A1E1M7N5"/>
<proteinExistence type="predicted"/>
<name>A0A1E1M7N5_RHYSE</name>
<dbReference type="Proteomes" id="UP000177625">
    <property type="component" value="Unassembled WGS sequence"/>
</dbReference>
<gene>
    <name evidence="1" type="ORF">RSE6_05378</name>
</gene>
<sequence length="222" mass="25490">MAAQDDRPEPEEMTYLFRNCDHEYVGNFANRPGNTESIQGPEHFQRYILEREYLSSVRFHRIVSSPKFPKWVLGLRLASARPVPLARPLSKILHGYTGAANTSEYLKRLFRRLPIGLRVQDLSRDVTQPNANVIFPRFCLPCLTARKARLRALGEDEVCVFSEDENGWMKSEKLAYPLMNALANQLMQVDMNGQFNDVDSLANTLLIANIDDPRYPIVRQVH</sequence>
<evidence type="ECO:0000313" key="1">
    <source>
        <dbReference type="EMBL" id="CZT45097.1"/>
    </source>
</evidence>
<accession>A0A1E1M7N5</accession>
<evidence type="ECO:0000313" key="2">
    <source>
        <dbReference type="Proteomes" id="UP000177625"/>
    </source>
</evidence>
<organism evidence="1 2">
    <name type="scientific">Rhynchosporium secalis</name>
    <name type="common">Barley scald fungus</name>
    <dbReference type="NCBI Taxonomy" id="38038"/>
    <lineage>
        <taxon>Eukaryota</taxon>
        <taxon>Fungi</taxon>
        <taxon>Dikarya</taxon>
        <taxon>Ascomycota</taxon>
        <taxon>Pezizomycotina</taxon>
        <taxon>Leotiomycetes</taxon>
        <taxon>Helotiales</taxon>
        <taxon>Ploettnerulaceae</taxon>
        <taxon>Rhynchosporium</taxon>
    </lineage>
</organism>
<protein>
    <submittedName>
        <fullName evidence="1">Uncharacterized protein</fullName>
    </submittedName>
</protein>
<dbReference type="EMBL" id="FJVC01000201">
    <property type="protein sequence ID" value="CZT45097.1"/>
    <property type="molecule type" value="Genomic_DNA"/>
</dbReference>
<reference evidence="2" key="1">
    <citation type="submission" date="2016-03" db="EMBL/GenBank/DDBJ databases">
        <authorList>
            <person name="Guldener U."/>
        </authorList>
    </citation>
    <scope>NUCLEOTIDE SEQUENCE [LARGE SCALE GENOMIC DNA]</scope>
</reference>
<keyword evidence="2" id="KW-1185">Reference proteome</keyword>